<dbReference type="EMBL" id="DYDO01000003">
    <property type="protein sequence ID" value="DBA28068.1"/>
    <property type="molecule type" value="Genomic_DNA"/>
</dbReference>
<comment type="caution">
    <text evidence="1">The sequence shown here is derived from an EMBL/GenBank/DDBJ whole genome shotgun (WGS) entry which is preliminary data.</text>
</comment>
<dbReference type="GO" id="GO:0005886">
    <property type="term" value="C:plasma membrane"/>
    <property type="evidence" value="ECO:0007669"/>
    <property type="project" value="TreeGrafter"/>
</dbReference>
<gene>
    <name evidence="1" type="ORF">GDO54_008481</name>
</gene>
<sequence length="221" mass="25660">MAMYVMDGTLRGEMLERKGSLYLRSNHMHYNKSTMVTGWHQNREAEPKDYDVGEAPVGKKNLCHSSYRRFGNVDAEDWNTTTQQHLSQINLKDEYQVRELPKPMINKDNIGILDIRRQTGCPDKGFGAVLPHHSQDHKKIHLDTTYIRDYVAPYPYTTTLQKVQEVPDNSAAYKKCHSQFTDTADYRRHGRNTWQDESGLYANRQIKQLVLKPSCPITPYL</sequence>
<proteinExistence type="predicted"/>
<accession>A0AAV3ARU8</accession>
<reference evidence="1" key="1">
    <citation type="thesis" date="2020" institute="ProQuest LLC" country="789 East Eisenhower Parkway, Ann Arbor, MI, USA">
        <title>Comparative Genomics and Chromosome Evolution.</title>
        <authorList>
            <person name="Mudd A.B."/>
        </authorList>
    </citation>
    <scope>NUCLEOTIDE SEQUENCE</scope>
    <source>
        <strain evidence="1">1538</strain>
        <tissue evidence="1">Blood</tissue>
    </source>
</reference>
<evidence type="ECO:0000313" key="1">
    <source>
        <dbReference type="EMBL" id="DBA28068.1"/>
    </source>
</evidence>
<dbReference type="AlphaFoldDB" id="A0AAV3ARU8"/>
<evidence type="ECO:0000313" key="2">
    <source>
        <dbReference type="Proteomes" id="UP001181693"/>
    </source>
</evidence>
<organism evidence="1 2">
    <name type="scientific">Pyxicephalus adspersus</name>
    <name type="common">African bullfrog</name>
    <dbReference type="NCBI Taxonomy" id="30357"/>
    <lineage>
        <taxon>Eukaryota</taxon>
        <taxon>Metazoa</taxon>
        <taxon>Chordata</taxon>
        <taxon>Craniata</taxon>
        <taxon>Vertebrata</taxon>
        <taxon>Euteleostomi</taxon>
        <taxon>Amphibia</taxon>
        <taxon>Batrachia</taxon>
        <taxon>Anura</taxon>
        <taxon>Neobatrachia</taxon>
        <taxon>Ranoidea</taxon>
        <taxon>Pyxicephalidae</taxon>
        <taxon>Pyxicephalinae</taxon>
        <taxon>Pyxicephalus</taxon>
    </lineage>
</organism>
<dbReference type="Pfam" id="PF15139">
    <property type="entry name" value="CFAP95"/>
    <property type="match status" value="1"/>
</dbReference>
<dbReference type="Proteomes" id="UP001181693">
    <property type="component" value="Unassembled WGS sequence"/>
</dbReference>
<dbReference type="PANTHER" id="PTHR35069:SF1">
    <property type="entry name" value="CILIA- AND FLAGELLA-ASSOCIATED PROTEIN 95"/>
    <property type="match status" value="1"/>
</dbReference>
<dbReference type="PANTHER" id="PTHR35069">
    <property type="entry name" value="PROTEIN C9ORF135"/>
    <property type="match status" value="1"/>
</dbReference>
<dbReference type="InterPro" id="IPR027905">
    <property type="entry name" value="CFAP95"/>
</dbReference>
<name>A0AAV3ARU8_PYXAD</name>
<keyword evidence="2" id="KW-1185">Reference proteome</keyword>
<protein>
    <submittedName>
        <fullName evidence="1">Uncharacterized protein</fullName>
    </submittedName>
</protein>